<dbReference type="Gene3D" id="1.25.40.390">
    <property type="match status" value="1"/>
</dbReference>
<evidence type="ECO:0000256" key="1">
    <source>
        <dbReference type="ARBA" id="ARBA00004442"/>
    </source>
</evidence>
<dbReference type="GO" id="GO:0009279">
    <property type="term" value="C:cell outer membrane"/>
    <property type="evidence" value="ECO:0007669"/>
    <property type="project" value="UniProtKB-SubCell"/>
</dbReference>
<name>A0A0E9LUZ1_9BACT</name>
<comment type="similarity">
    <text evidence="2">Belongs to the SusD family.</text>
</comment>
<accession>A0A0E9LUZ1</accession>
<dbReference type="AlphaFoldDB" id="A0A0E9LUZ1"/>
<evidence type="ECO:0000256" key="3">
    <source>
        <dbReference type="ARBA" id="ARBA00022729"/>
    </source>
</evidence>
<evidence type="ECO:0000256" key="4">
    <source>
        <dbReference type="ARBA" id="ARBA00023136"/>
    </source>
</evidence>
<evidence type="ECO:0000259" key="6">
    <source>
        <dbReference type="Pfam" id="PF07980"/>
    </source>
</evidence>
<protein>
    <submittedName>
        <fullName evidence="8">Outer membrane protein</fullName>
    </submittedName>
</protein>
<dbReference type="Proteomes" id="UP000032900">
    <property type="component" value="Unassembled WGS sequence"/>
</dbReference>
<gene>
    <name evidence="8" type="ORF">JCM15548_11224</name>
</gene>
<dbReference type="InterPro" id="IPR011990">
    <property type="entry name" value="TPR-like_helical_dom_sf"/>
</dbReference>
<feature type="domain" description="SusD-like N-terminal" evidence="7">
    <location>
        <begin position="4"/>
        <end position="218"/>
    </location>
</feature>
<dbReference type="SUPFAM" id="SSF48452">
    <property type="entry name" value="TPR-like"/>
    <property type="match status" value="1"/>
</dbReference>
<comment type="caution">
    <text evidence="8">The sequence shown here is derived from an EMBL/GenBank/DDBJ whole genome shotgun (WGS) entry which is preliminary data.</text>
</comment>
<feature type="domain" description="RagB/SusD" evidence="6">
    <location>
        <begin position="287"/>
        <end position="562"/>
    </location>
</feature>
<keyword evidence="4" id="KW-0472">Membrane</keyword>
<dbReference type="InterPro" id="IPR033985">
    <property type="entry name" value="SusD-like_N"/>
</dbReference>
<evidence type="ECO:0000313" key="9">
    <source>
        <dbReference type="Proteomes" id="UP000032900"/>
    </source>
</evidence>
<dbReference type="STRING" id="1236989.JCM15548_11224"/>
<reference evidence="8 9" key="1">
    <citation type="journal article" date="2015" name="Microbes Environ.">
        <title>Distribution and evolution of nitrogen fixation genes in the phylum bacteroidetes.</title>
        <authorList>
            <person name="Inoue J."/>
            <person name="Oshima K."/>
            <person name="Suda W."/>
            <person name="Sakamoto M."/>
            <person name="Iino T."/>
            <person name="Noda S."/>
            <person name="Hongoh Y."/>
            <person name="Hattori M."/>
            <person name="Ohkuma M."/>
        </authorList>
    </citation>
    <scope>NUCLEOTIDE SEQUENCE [LARGE SCALE GENOMIC DNA]</scope>
    <source>
        <strain evidence="8">JCM 15548</strain>
    </source>
</reference>
<comment type="subcellular location">
    <subcellularLocation>
        <location evidence="1">Cell outer membrane</location>
    </subcellularLocation>
</comment>
<organism evidence="8 9">
    <name type="scientific">Geofilum rubicundum JCM 15548</name>
    <dbReference type="NCBI Taxonomy" id="1236989"/>
    <lineage>
        <taxon>Bacteria</taxon>
        <taxon>Pseudomonadati</taxon>
        <taxon>Bacteroidota</taxon>
        <taxon>Bacteroidia</taxon>
        <taxon>Marinilabiliales</taxon>
        <taxon>Marinilabiliaceae</taxon>
        <taxon>Geofilum</taxon>
    </lineage>
</organism>
<keyword evidence="3" id="KW-0732">Signal</keyword>
<dbReference type="InterPro" id="IPR012944">
    <property type="entry name" value="SusD_RagB_dom"/>
</dbReference>
<sequence>MFGDFLDKQPSNELTEEQVFNDWSTTMQFHFDTYNFLRHGAGRIQGSWLDAATDLAGTSFSDGGVRTTFNIGNYYGNAGYSELVGTWEHYYRGIRKCNMLLTRIDSVPKASDLSDEKYATDKLNYKSEARFLRAFFYWELFLRYGPVPLVTEVLDPNGDLLSGYSTRPSIKEYVVDFVLKELEECEAGLMPYEDGVKAANAGRISQPMARALQSRITLYMASDRFRSESGISWVDAALSAKSFMDDYGADYGLFQDSNGKNAYRNAILRTTYEGQNNEVIFFRNDLKIGWGAIINDTPVGEGGRGGLSPSQNLVDMYDMADGSSPFAEYDETGAPVYAGSLSPAVNASSPYDDSKPWSNRDPRLSATVLYHGESWGDGVINVIKGQRDNPVGNTNASPTGYYVRKYIPENILAANKTGTSYRNWIFIRYAEILLNYAEAVNEANGPSVEVYDVLDALRHRAGISGNVGDRTDLTSSQENMRRFIRKERAVELAFEEHRFWDVRRWNVANEALSRPIYGVEVASDGSVSRKVAQERVFENRMYLYPIPEAEIWKTDIENNPGW</sequence>
<keyword evidence="5" id="KW-0998">Cell outer membrane</keyword>
<evidence type="ECO:0000256" key="5">
    <source>
        <dbReference type="ARBA" id="ARBA00023237"/>
    </source>
</evidence>
<evidence type="ECO:0000259" key="7">
    <source>
        <dbReference type="Pfam" id="PF14322"/>
    </source>
</evidence>
<proteinExistence type="inferred from homology"/>
<evidence type="ECO:0000313" key="8">
    <source>
        <dbReference type="EMBL" id="GAO29069.1"/>
    </source>
</evidence>
<keyword evidence="9" id="KW-1185">Reference proteome</keyword>
<dbReference type="Pfam" id="PF07980">
    <property type="entry name" value="SusD_RagB"/>
    <property type="match status" value="1"/>
</dbReference>
<dbReference type="Pfam" id="PF14322">
    <property type="entry name" value="SusD-like_3"/>
    <property type="match status" value="1"/>
</dbReference>
<evidence type="ECO:0000256" key="2">
    <source>
        <dbReference type="ARBA" id="ARBA00006275"/>
    </source>
</evidence>
<dbReference type="EMBL" id="BAZW01000006">
    <property type="protein sequence ID" value="GAO29069.1"/>
    <property type="molecule type" value="Genomic_DNA"/>
</dbReference>